<reference evidence="2 3" key="1">
    <citation type="submission" date="2017-03" db="EMBL/GenBank/DDBJ databases">
        <title>Genome analysis of strain PAMC 26510.</title>
        <authorList>
            <person name="Oh H.-M."/>
            <person name="Yang J.-A."/>
        </authorList>
    </citation>
    <scope>NUCLEOTIDE SEQUENCE [LARGE SCALE GENOMIC DNA]</scope>
    <source>
        <strain evidence="2 3">PAMC 26510</strain>
    </source>
</reference>
<protein>
    <submittedName>
        <fullName evidence="2">Uncharacterized protein</fullName>
    </submittedName>
</protein>
<accession>A0A242MM31</accession>
<name>A0A242MM31_CABSO</name>
<dbReference type="EMBL" id="NBTY01000113">
    <property type="protein sequence ID" value="OTP72377.1"/>
    <property type="molecule type" value="Genomic_DNA"/>
</dbReference>
<feature type="region of interest" description="Disordered" evidence="1">
    <location>
        <begin position="1"/>
        <end position="27"/>
    </location>
</feature>
<dbReference type="Proteomes" id="UP000194546">
    <property type="component" value="Unassembled WGS sequence"/>
</dbReference>
<organism evidence="2 3">
    <name type="scientific">Caballeronia sordidicola</name>
    <name type="common">Burkholderia sordidicola</name>
    <dbReference type="NCBI Taxonomy" id="196367"/>
    <lineage>
        <taxon>Bacteria</taxon>
        <taxon>Pseudomonadati</taxon>
        <taxon>Pseudomonadota</taxon>
        <taxon>Betaproteobacteria</taxon>
        <taxon>Burkholderiales</taxon>
        <taxon>Burkholderiaceae</taxon>
        <taxon>Caballeronia</taxon>
    </lineage>
</organism>
<comment type="caution">
    <text evidence="2">The sequence shown here is derived from an EMBL/GenBank/DDBJ whole genome shotgun (WGS) entry which is preliminary data.</text>
</comment>
<evidence type="ECO:0000313" key="3">
    <source>
        <dbReference type="Proteomes" id="UP000194546"/>
    </source>
</evidence>
<gene>
    <name evidence="2" type="ORF">PAMC26510_21360</name>
</gene>
<dbReference type="AlphaFoldDB" id="A0A242MM31"/>
<evidence type="ECO:0000313" key="2">
    <source>
        <dbReference type="EMBL" id="OTP72377.1"/>
    </source>
</evidence>
<evidence type="ECO:0000256" key="1">
    <source>
        <dbReference type="SAM" id="MobiDB-lite"/>
    </source>
</evidence>
<sequence length="75" mass="7924">MTTAQTARLARLEAKRNSSTKPNAPVDPLEAERIYRELIVSVSTAAPALPADPNEAATIYLAVVAGAAMPRHPSI</sequence>
<dbReference type="RefSeq" id="WP_086382301.1">
    <property type="nucleotide sequence ID" value="NZ_NBTY01000113.1"/>
</dbReference>
<proteinExistence type="predicted"/>